<name>A0A1V3TXM6_ELIME</name>
<dbReference type="Pfam" id="PF09832">
    <property type="entry name" value="DUF2059"/>
    <property type="match status" value="1"/>
</dbReference>
<accession>A0A1V3TXM6</accession>
<dbReference type="EMBL" id="MPOG01000014">
    <property type="protein sequence ID" value="OOH94163.1"/>
    <property type="molecule type" value="Genomic_DNA"/>
</dbReference>
<dbReference type="InterPro" id="IPR018637">
    <property type="entry name" value="DUF2059"/>
</dbReference>
<evidence type="ECO:0000313" key="3">
    <source>
        <dbReference type="EMBL" id="OOH94163.1"/>
    </source>
</evidence>
<feature type="domain" description="DUF2059" evidence="2">
    <location>
        <begin position="79"/>
        <end position="135"/>
    </location>
</feature>
<reference evidence="3 4" key="1">
    <citation type="submission" date="2016-11" db="EMBL/GenBank/DDBJ databases">
        <title>Genome sequence and comparative genomic analysis of clinical strain Elizabethkingia meningoseptica 61421 PRCM.</title>
        <authorList>
            <person name="Wang M."/>
            <person name="Hu S."/>
            <person name="Cao L."/>
            <person name="Jiang T."/>
            <person name="Zhou Y."/>
            <person name="Ming D."/>
        </authorList>
    </citation>
    <scope>NUCLEOTIDE SEQUENCE [LARGE SCALE GENOMIC DNA]</scope>
    <source>
        <strain evidence="3 4">61421 PRCM</strain>
    </source>
</reference>
<dbReference type="AlphaFoldDB" id="A0A1V3TXM6"/>
<gene>
    <name evidence="3" type="ORF">BMF97_12420</name>
</gene>
<dbReference type="RefSeq" id="WP_069214116.1">
    <property type="nucleotide sequence ID" value="NZ_CP016378.1"/>
</dbReference>
<dbReference type="STRING" id="238.BBD35_11740"/>
<dbReference type="eggNOG" id="COG3184">
    <property type="taxonomic scope" value="Bacteria"/>
</dbReference>
<dbReference type="OrthoDB" id="1143459at2"/>
<evidence type="ECO:0000256" key="1">
    <source>
        <dbReference type="SAM" id="SignalP"/>
    </source>
</evidence>
<keyword evidence="1" id="KW-0732">Signal</keyword>
<dbReference type="Proteomes" id="UP000188947">
    <property type="component" value="Unassembled WGS sequence"/>
</dbReference>
<proteinExistence type="predicted"/>
<protein>
    <recommendedName>
        <fullName evidence="2">DUF2059 domain-containing protein</fullName>
    </recommendedName>
</protein>
<sequence>MKKLTILILITAGSFTFAQQQTIPPAKKEKIKTLLRLTNAIGLSNQIMGSMIDSYQSYYKRVPTEYWTEIKKEAATSGEFEELLIPVYSKYYTEKELEDIIAFYKTPTGQKVIKVLPEMSKESMQIGQEWGMRLGEKIMKKINEKYPVQVETIREYPSSK</sequence>
<evidence type="ECO:0000259" key="2">
    <source>
        <dbReference type="Pfam" id="PF09832"/>
    </source>
</evidence>
<feature type="chain" id="PRO_5010746970" description="DUF2059 domain-containing protein" evidence="1">
    <location>
        <begin position="19"/>
        <end position="160"/>
    </location>
</feature>
<keyword evidence="4" id="KW-1185">Reference proteome</keyword>
<evidence type="ECO:0000313" key="4">
    <source>
        <dbReference type="Proteomes" id="UP000188947"/>
    </source>
</evidence>
<organism evidence="3 4">
    <name type="scientific">Elizabethkingia meningoseptica</name>
    <name type="common">Chryseobacterium meningosepticum</name>
    <dbReference type="NCBI Taxonomy" id="238"/>
    <lineage>
        <taxon>Bacteria</taxon>
        <taxon>Pseudomonadati</taxon>
        <taxon>Bacteroidota</taxon>
        <taxon>Flavobacteriia</taxon>
        <taxon>Flavobacteriales</taxon>
        <taxon>Weeksellaceae</taxon>
        <taxon>Elizabethkingia</taxon>
    </lineage>
</organism>
<feature type="signal peptide" evidence="1">
    <location>
        <begin position="1"/>
        <end position="18"/>
    </location>
</feature>
<comment type="caution">
    <text evidence="3">The sequence shown here is derived from an EMBL/GenBank/DDBJ whole genome shotgun (WGS) entry which is preliminary data.</text>
</comment>